<comment type="caution">
    <text evidence="2">The sequence shown here is derived from an EMBL/GenBank/DDBJ whole genome shotgun (WGS) entry which is preliminary data.</text>
</comment>
<sequence>MEEGAEEALETVLNQAGGVVEALDEVDGAMEAEAMVAEAIEAEADSEEVTMEEDASAELAGADHDATEMMDHESRPSEAAQEARAALQRLHRGL</sequence>
<evidence type="ECO:0000313" key="3">
    <source>
        <dbReference type="Proteomes" id="UP000037460"/>
    </source>
</evidence>
<evidence type="ECO:0000313" key="2">
    <source>
        <dbReference type="EMBL" id="KOO31894.1"/>
    </source>
</evidence>
<dbReference type="EMBL" id="JWZX01001905">
    <property type="protein sequence ID" value="KOO31894.1"/>
    <property type="molecule type" value="Genomic_DNA"/>
</dbReference>
<dbReference type="AlphaFoldDB" id="A0A0M0JZ95"/>
<accession>A0A0M0JZ95</accession>
<feature type="compositionally biased region" description="Low complexity" evidence="1">
    <location>
        <begin position="78"/>
        <end position="88"/>
    </location>
</feature>
<evidence type="ECO:0000256" key="1">
    <source>
        <dbReference type="SAM" id="MobiDB-lite"/>
    </source>
</evidence>
<reference evidence="3" key="1">
    <citation type="journal article" date="2015" name="PLoS Genet.">
        <title>Genome Sequence and Transcriptome Analyses of Chrysochromulina tobin: Metabolic Tools for Enhanced Algal Fitness in the Prominent Order Prymnesiales (Haptophyceae).</title>
        <authorList>
            <person name="Hovde B.T."/>
            <person name="Deodato C.R."/>
            <person name="Hunsperger H.M."/>
            <person name="Ryken S.A."/>
            <person name="Yost W."/>
            <person name="Jha R.K."/>
            <person name="Patterson J."/>
            <person name="Monnat R.J. Jr."/>
            <person name="Barlow S.B."/>
            <person name="Starkenburg S.R."/>
            <person name="Cattolico R.A."/>
        </authorList>
    </citation>
    <scope>NUCLEOTIDE SEQUENCE</scope>
    <source>
        <strain evidence="3">CCMP291</strain>
    </source>
</reference>
<feature type="region of interest" description="Disordered" evidence="1">
    <location>
        <begin position="67"/>
        <end position="94"/>
    </location>
</feature>
<proteinExistence type="predicted"/>
<keyword evidence="3" id="KW-1185">Reference proteome</keyword>
<gene>
    <name evidence="2" type="ORF">Ctob_012883</name>
</gene>
<feature type="compositionally biased region" description="Basic and acidic residues" evidence="1">
    <location>
        <begin position="67"/>
        <end position="76"/>
    </location>
</feature>
<name>A0A0M0JZ95_9EUKA</name>
<dbReference type="Proteomes" id="UP000037460">
    <property type="component" value="Unassembled WGS sequence"/>
</dbReference>
<organism evidence="2 3">
    <name type="scientific">Chrysochromulina tobinii</name>
    <dbReference type="NCBI Taxonomy" id="1460289"/>
    <lineage>
        <taxon>Eukaryota</taxon>
        <taxon>Haptista</taxon>
        <taxon>Haptophyta</taxon>
        <taxon>Prymnesiophyceae</taxon>
        <taxon>Prymnesiales</taxon>
        <taxon>Chrysochromulinaceae</taxon>
        <taxon>Chrysochromulina</taxon>
    </lineage>
</organism>
<protein>
    <submittedName>
        <fullName evidence="2">Uncharacterized protein</fullName>
    </submittedName>
</protein>